<evidence type="ECO:0000313" key="2">
    <source>
        <dbReference type="EMBL" id="GBN19395.1"/>
    </source>
</evidence>
<accession>A0A4Y2LX62</accession>
<dbReference type="Pfam" id="PF21530">
    <property type="entry name" value="Pif1_2B_dom"/>
    <property type="match status" value="1"/>
</dbReference>
<organism evidence="2 3">
    <name type="scientific">Araneus ventricosus</name>
    <name type="common">Orbweaver spider</name>
    <name type="synonym">Epeira ventricosa</name>
    <dbReference type="NCBI Taxonomy" id="182803"/>
    <lineage>
        <taxon>Eukaryota</taxon>
        <taxon>Metazoa</taxon>
        <taxon>Ecdysozoa</taxon>
        <taxon>Arthropoda</taxon>
        <taxon>Chelicerata</taxon>
        <taxon>Arachnida</taxon>
        <taxon>Araneae</taxon>
        <taxon>Araneomorphae</taxon>
        <taxon>Entelegynae</taxon>
        <taxon>Araneoidea</taxon>
        <taxon>Araneidae</taxon>
        <taxon>Araneus</taxon>
    </lineage>
</organism>
<evidence type="ECO:0000259" key="1">
    <source>
        <dbReference type="Pfam" id="PF21530"/>
    </source>
</evidence>
<comment type="caution">
    <text evidence="2">The sequence shown here is derived from an EMBL/GenBank/DDBJ whole genome shotgun (WGS) entry which is preliminary data.</text>
</comment>
<proteinExistence type="predicted"/>
<name>A0A4Y2LX62_ARAVE</name>
<feature type="domain" description="DNA helicase Pif1-like 2B" evidence="1">
    <location>
        <begin position="31"/>
        <end position="62"/>
    </location>
</feature>
<keyword evidence="3" id="KW-1185">Reference proteome</keyword>
<dbReference type="Proteomes" id="UP000499080">
    <property type="component" value="Unassembled WGS sequence"/>
</dbReference>
<dbReference type="EMBL" id="BGPR01120697">
    <property type="protein sequence ID" value="GBN19395.1"/>
    <property type="molecule type" value="Genomic_DNA"/>
</dbReference>
<sequence length="98" mass="11024">MEGGITEYLPVDALMGNNKKHQLLHITDNKLFNSLELSGVPSDKLRLKVGVPVLLIRNLDVPRLCMVTNCTPRSKCRESVLISRIPIISKDLPSKFKR</sequence>
<dbReference type="AlphaFoldDB" id="A0A4Y2LX62"/>
<protein>
    <recommendedName>
        <fullName evidence="1">DNA helicase Pif1-like 2B domain-containing protein</fullName>
    </recommendedName>
</protein>
<dbReference type="OrthoDB" id="6428367at2759"/>
<gene>
    <name evidence="2" type="ORF">AVEN_111966_1</name>
</gene>
<dbReference type="InterPro" id="IPR049163">
    <property type="entry name" value="Pif1-like_2B_dom"/>
</dbReference>
<reference evidence="2 3" key="1">
    <citation type="journal article" date="2019" name="Sci. Rep.">
        <title>Orb-weaving spider Araneus ventricosus genome elucidates the spidroin gene catalogue.</title>
        <authorList>
            <person name="Kono N."/>
            <person name="Nakamura H."/>
            <person name="Ohtoshi R."/>
            <person name="Moran D.A.P."/>
            <person name="Shinohara A."/>
            <person name="Yoshida Y."/>
            <person name="Fujiwara M."/>
            <person name="Mori M."/>
            <person name="Tomita M."/>
            <person name="Arakawa K."/>
        </authorList>
    </citation>
    <scope>NUCLEOTIDE SEQUENCE [LARGE SCALE GENOMIC DNA]</scope>
</reference>
<evidence type="ECO:0000313" key="3">
    <source>
        <dbReference type="Proteomes" id="UP000499080"/>
    </source>
</evidence>